<dbReference type="Proteomes" id="UP000823775">
    <property type="component" value="Unassembled WGS sequence"/>
</dbReference>
<evidence type="ECO:0000313" key="5">
    <source>
        <dbReference type="EMBL" id="MCD9641876.1"/>
    </source>
</evidence>
<evidence type="ECO:0000256" key="3">
    <source>
        <dbReference type="ARBA" id="ARBA00022801"/>
    </source>
</evidence>
<dbReference type="PANTHER" id="PTHR33022">
    <property type="entry name" value="DUF1985 DOMAIN-CONTAINING PROTEIN"/>
    <property type="match status" value="1"/>
</dbReference>
<comment type="similarity">
    <text evidence="1">Belongs to the peptidase C48 family.</text>
</comment>
<evidence type="ECO:0000256" key="2">
    <source>
        <dbReference type="ARBA" id="ARBA00022670"/>
    </source>
</evidence>
<dbReference type="SUPFAM" id="SSF54001">
    <property type="entry name" value="Cysteine proteinases"/>
    <property type="match status" value="1"/>
</dbReference>
<dbReference type="InterPro" id="IPR038765">
    <property type="entry name" value="Papain-like_cys_pep_sf"/>
</dbReference>
<proteinExistence type="inferred from homology"/>
<feature type="domain" description="Ubiquitin-like protease family profile" evidence="4">
    <location>
        <begin position="85"/>
        <end position="154"/>
    </location>
</feature>
<dbReference type="Gene3D" id="3.40.395.10">
    <property type="entry name" value="Adenoviral Proteinase, Chain A"/>
    <property type="match status" value="1"/>
</dbReference>
<keyword evidence="6" id="KW-1185">Reference proteome</keyword>
<evidence type="ECO:0000256" key="1">
    <source>
        <dbReference type="ARBA" id="ARBA00005234"/>
    </source>
</evidence>
<reference evidence="5 6" key="1">
    <citation type="journal article" date="2021" name="BMC Genomics">
        <title>Datura genome reveals duplications of psychoactive alkaloid biosynthetic genes and high mutation rate following tissue culture.</title>
        <authorList>
            <person name="Rajewski A."/>
            <person name="Carter-House D."/>
            <person name="Stajich J."/>
            <person name="Litt A."/>
        </authorList>
    </citation>
    <scope>NUCLEOTIDE SEQUENCE [LARGE SCALE GENOMIC DNA]</scope>
    <source>
        <strain evidence="5">AR-01</strain>
    </source>
</reference>
<name>A0ABS8V411_DATST</name>
<comment type="caution">
    <text evidence="5">The sequence shown here is derived from an EMBL/GenBank/DDBJ whole genome shotgun (WGS) entry which is preliminary data.</text>
</comment>
<keyword evidence="3" id="KW-0378">Hydrolase</keyword>
<dbReference type="Pfam" id="PF02902">
    <property type="entry name" value="Peptidase_C48"/>
    <property type="match status" value="1"/>
</dbReference>
<dbReference type="InterPro" id="IPR003653">
    <property type="entry name" value="Peptidase_C48_C"/>
</dbReference>
<protein>
    <recommendedName>
        <fullName evidence="4">Ubiquitin-like protease family profile domain-containing protein</fullName>
    </recommendedName>
</protein>
<evidence type="ECO:0000259" key="4">
    <source>
        <dbReference type="Pfam" id="PF02902"/>
    </source>
</evidence>
<keyword evidence="2" id="KW-0645">Protease</keyword>
<dbReference type="PANTHER" id="PTHR33022:SF26">
    <property type="entry name" value="UBIQUITIN-LIKE PROTEASE FAMILY PROFILE DOMAIN-CONTAINING PROTEIN"/>
    <property type="match status" value="1"/>
</dbReference>
<sequence length="195" mass="22631">MLVQFCEYIQIHNRWLFFKIRIWWIWDKYAEEDYASSAAKEEDLICEYINGYRSVGHDVVVKYEIDKLSQLLPIYLSTINFYHKKGITSSSHPRYNIQTPSDAFELIYVDNIPQQKSGSIDCGLFVIAYAEFLIGGEGIPNSSIDAELLRNRYASILWDYLTKKIEADSMSDDEASPRKIRPIVDSSSSYRIELS</sequence>
<accession>A0ABS8V411</accession>
<dbReference type="EMBL" id="JACEIK010003483">
    <property type="protein sequence ID" value="MCD9641876.1"/>
    <property type="molecule type" value="Genomic_DNA"/>
</dbReference>
<organism evidence="5 6">
    <name type="scientific">Datura stramonium</name>
    <name type="common">Jimsonweed</name>
    <name type="synonym">Common thornapple</name>
    <dbReference type="NCBI Taxonomy" id="4076"/>
    <lineage>
        <taxon>Eukaryota</taxon>
        <taxon>Viridiplantae</taxon>
        <taxon>Streptophyta</taxon>
        <taxon>Embryophyta</taxon>
        <taxon>Tracheophyta</taxon>
        <taxon>Spermatophyta</taxon>
        <taxon>Magnoliopsida</taxon>
        <taxon>eudicotyledons</taxon>
        <taxon>Gunneridae</taxon>
        <taxon>Pentapetalae</taxon>
        <taxon>asterids</taxon>
        <taxon>lamiids</taxon>
        <taxon>Solanales</taxon>
        <taxon>Solanaceae</taxon>
        <taxon>Solanoideae</taxon>
        <taxon>Datureae</taxon>
        <taxon>Datura</taxon>
    </lineage>
</organism>
<gene>
    <name evidence="5" type="ORF">HAX54_028357</name>
</gene>
<evidence type="ECO:0000313" key="6">
    <source>
        <dbReference type="Proteomes" id="UP000823775"/>
    </source>
</evidence>